<feature type="binding site" evidence="12 16">
    <location>
        <position position="255"/>
    </location>
    <ligand>
        <name>substrate</name>
    </ligand>
</feature>
<keyword evidence="8 12" id="KW-0560">Oxidoreductase</keyword>
<feature type="binding site" evidence="12 17">
    <location>
        <position position="255"/>
    </location>
    <ligand>
        <name>Zn(2+)</name>
        <dbReference type="ChEBI" id="CHEBI:29105"/>
    </ligand>
</feature>
<dbReference type="PANTHER" id="PTHR21256">
    <property type="entry name" value="HISTIDINOL DEHYDROGENASE HDH"/>
    <property type="match status" value="1"/>
</dbReference>
<dbReference type="Gene3D" id="3.40.50.1980">
    <property type="entry name" value="Nitrogenase molybdenum iron protein domain"/>
    <property type="match status" value="2"/>
</dbReference>
<dbReference type="RefSeq" id="WP_237602630.1">
    <property type="nucleotide sequence ID" value="NZ_JAIRBA010000011.1"/>
</dbReference>
<name>A0A9X1QU80_9FLAO</name>
<dbReference type="PRINTS" id="PR00083">
    <property type="entry name" value="HOLDHDRGNASE"/>
</dbReference>
<dbReference type="HAMAP" id="MF_01024">
    <property type="entry name" value="HisD"/>
    <property type="match status" value="1"/>
</dbReference>
<evidence type="ECO:0000256" key="2">
    <source>
        <dbReference type="ARBA" id="ARBA00004940"/>
    </source>
</evidence>
<dbReference type="InterPro" id="IPR001692">
    <property type="entry name" value="Histidinol_DH_CS"/>
</dbReference>
<feature type="binding site" evidence="12 17">
    <location>
        <position position="258"/>
    </location>
    <ligand>
        <name>Zn(2+)</name>
        <dbReference type="ChEBI" id="CHEBI:29105"/>
    </ligand>
</feature>
<evidence type="ECO:0000313" key="20">
    <source>
        <dbReference type="Proteomes" id="UP001139461"/>
    </source>
</evidence>
<dbReference type="InterPro" id="IPR022695">
    <property type="entry name" value="Histidinol_DH_monofunct"/>
</dbReference>
<dbReference type="FunFam" id="3.40.50.1980:FF:000002">
    <property type="entry name" value="Histidinol dehydrogenase, chloroplastic"/>
    <property type="match status" value="1"/>
</dbReference>
<keyword evidence="7 12" id="KW-0862">Zinc</keyword>
<feature type="binding site" evidence="12 17">
    <location>
        <position position="356"/>
    </location>
    <ligand>
        <name>Zn(2+)</name>
        <dbReference type="ChEBI" id="CHEBI:29105"/>
    </ligand>
</feature>
<sequence length="427" mass="46113">MNKIYNPKPETWSELLKRPTQTIADVEATVNEIFSEVKQKGDGAVQKYSQLFDGVSIDGLLVSKEEIAAAEIKVSDELKIAIDLAKANIEKFHRAQKTERIAVETVEGVLCWQEKRPIQKVGLYIPGGSAPLFSTVLMLAIPANIAGCKEIILCTPPDKNGKINPAILYTAMLCGVTKIFKIGGIQAIAAMTFGTESVPSVYKIFGPGNQFVTVAKQIATKFGVAIDMPAGPSELLVFADETANASFVASDLLSQAEHGADSQVILVTTSKMLLNAVAKEVAKQIELLPRKSIAVKAIANSKLILVENNTEAINLINEYAPEHFIVVSKDEDFFAQNIQNAGSVFIGNYTPESAGDYASGTNHTLPTNGYAKQYSGVNLDSFMKSMTFQKISEKGIQNIGKAIETMAEAEGLQAHKNAVTLRLNSLK</sequence>
<keyword evidence="20" id="KW-1185">Reference proteome</keyword>
<feature type="binding site" evidence="12 16">
    <location>
        <position position="323"/>
    </location>
    <ligand>
        <name>substrate</name>
    </ligand>
</feature>
<evidence type="ECO:0000256" key="12">
    <source>
        <dbReference type="HAMAP-Rule" id="MF_01024"/>
    </source>
</evidence>
<evidence type="ECO:0000256" key="8">
    <source>
        <dbReference type="ARBA" id="ARBA00023002"/>
    </source>
</evidence>
<dbReference type="GO" id="GO:0004399">
    <property type="term" value="F:histidinol dehydrogenase activity"/>
    <property type="evidence" value="ECO:0007669"/>
    <property type="project" value="UniProtKB-UniRule"/>
</dbReference>
<feature type="binding site" evidence="12 16">
    <location>
        <position position="415"/>
    </location>
    <ligand>
        <name>substrate</name>
    </ligand>
</feature>
<evidence type="ECO:0000256" key="10">
    <source>
        <dbReference type="ARBA" id="ARBA00023102"/>
    </source>
</evidence>
<dbReference type="PIRSF" id="PIRSF000099">
    <property type="entry name" value="Histidinol_dh"/>
    <property type="match status" value="1"/>
</dbReference>
<evidence type="ECO:0000256" key="9">
    <source>
        <dbReference type="ARBA" id="ARBA00023027"/>
    </source>
</evidence>
<evidence type="ECO:0000256" key="5">
    <source>
        <dbReference type="ARBA" id="ARBA00022605"/>
    </source>
</evidence>
<dbReference type="FunFam" id="1.20.5.1300:FF:000002">
    <property type="entry name" value="Histidinol dehydrogenase, chloroplastic"/>
    <property type="match status" value="1"/>
</dbReference>
<evidence type="ECO:0000256" key="15">
    <source>
        <dbReference type="PIRSR" id="PIRSR000099-2"/>
    </source>
</evidence>
<feature type="binding site" evidence="12 15">
    <location>
        <position position="209"/>
    </location>
    <ligand>
        <name>NAD(+)</name>
        <dbReference type="ChEBI" id="CHEBI:57540"/>
    </ligand>
</feature>
<feature type="binding site" evidence="12 17">
    <location>
        <position position="415"/>
    </location>
    <ligand>
        <name>Zn(2+)</name>
        <dbReference type="ChEBI" id="CHEBI:29105"/>
    </ligand>
</feature>
<evidence type="ECO:0000256" key="4">
    <source>
        <dbReference type="ARBA" id="ARBA00012965"/>
    </source>
</evidence>
<dbReference type="EMBL" id="JAIRBA010000011">
    <property type="protein sequence ID" value="MCG2418840.1"/>
    <property type="molecule type" value="Genomic_DNA"/>
</dbReference>
<accession>A0A9X1QU80</accession>
<dbReference type="PROSITE" id="PS00611">
    <property type="entry name" value="HISOL_DEHYDROGENASE"/>
    <property type="match status" value="1"/>
</dbReference>
<dbReference type="InterPro" id="IPR012131">
    <property type="entry name" value="Hstdl_DH"/>
</dbReference>
<feature type="binding site" evidence="12 15">
    <location>
        <position position="124"/>
    </location>
    <ligand>
        <name>NAD(+)</name>
        <dbReference type="ChEBI" id="CHEBI:57540"/>
    </ligand>
</feature>
<comment type="pathway">
    <text evidence="2 12">Amino-acid biosynthesis; L-histidine biosynthesis; L-histidine from 5-phospho-alpha-D-ribose 1-diphosphate: step 9/9.</text>
</comment>
<evidence type="ECO:0000256" key="11">
    <source>
        <dbReference type="ARBA" id="ARBA00049489"/>
    </source>
</evidence>
<evidence type="ECO:0000256" key="3">
    <source>
        <dbReference type="ARBA" id="ARBA00010178"/>
    </source>
</evidence>
<keyword evidence="6 12" id="KW-0479">Metal-binding</keyword>
<comment type="function">
    <text evidence="1 12">Catalyzes the sequential NAD-dependent oxidations of L-histidinol to L-histidinaldehyde and then to L-histidine.</text>
</comment>
<dbReference type="AlphaFoldDB" id="A0A9X1QU80"/>
<proteinExistence type="inferred from homology"/>
<dbReference type="SUPFAM" id="SSF53720">
    <property type="entry name" value="ALDH-like"/>
    <property type="match status" value="1"/>
</dbReference>
<dbReference type="Gene3D" id="1.20.5.1300">
    <property type="match status" value="1"/>
</dbReference>
<keyword evidence="10 12" id="KW-0368">Histidine biosynthesis</keyword>
<organism evidence="19 20">
    <name type="scientific">Aequorivita vitellina</name>
    <dbReference type="NCBI Taxonomy" id="2874475"/>
    <lineage>
        <taxon>Bacteria</taxon>
        <taxon>Pseudomonadati</taxon>
        <taxon>Bacteroidota</taxon>
        <taxon>Flavobacteriia</taxon>
        <taxon>Flavobacteriales</taxon>
        <taxon>Flavobacteriaceae</taxon>
        <taxon>Aequorivita</taxon>
    </lineage>
</organism>
<evidence type="ECO:0000256" key="7">
    <source>
        <dbReference type="ARBA" id="ARBA00022833"/>
    </source>
</evidence>
<dbReference type="GO" id="GO:0008270">
    <property type="term" value="F:zinc ion binding"/>
    <property type="evidence" value="ECO:0007669"/>
    <property type="project" value="UniProtKB-UniRule"/>
</dbReference>
<feature type="active site" description="Proton acceptor" evidence="12 14">
    <location>
        <position position="322"/>
    </location>
</feature>
<evidence type="ECO:0000256" key="17">
    <source>
        <dbReference type="PIRSR" id="PIRSR000099-4"/>
    </source>
</evidence>
<reference evidence="19" key="1">
    <citation type="submission" date="2021-09" db="EMBL/GenBank/DDBJ databases">
        <title>Genome of Aequorivita sp. strain F47161.</title>
        <authorList>
            <person name="Wang Y."/>
        </authorList>
    </citation>
    <scope>NUCLEOTIDE SEQUENCE</scope>
    <source>
        <strain evidence="19">F47161</strain>
    </source>
</reference>
<dbReference type="NCBIfam" id="TIGR00069">
    <property type="entry name" value="hisD"/>
    <property type="match status" value="1"/>
</dbReference>
<keyword evidence="5 12" id="KW-0028">Amino-acid biosynthesis</keyword>
<dbReference type="Pfam" id="PF00815">
    <property type="entry name" value="Histidinol_dh"/>
    <property type="match status" value="1"/>
</dbReference>
<gene>
    <name evidence="12 19" type="primary">hisD</name>
    <name evidence="19" type="ORF">K8089_07380</name>
</gene>
<evidence type="ECO:0000256" key="13">
    <source>
        <dbReference type="PIRNR" id="PIRNR000099"/>
    </source>
</evidence>
<dbReference type="FunFam" id="3.40.50.1980:FF:000001">
    <property type="entry name" value="Histidinol dehydrogenase"/>
    <property type="match status" value="1"/>
</dbReference>
<feature type="binding site" evidence="12 15">
    <location>
        <position position="186"/>
    </location>
    <ligand>
        <name>NAD(+)</name>
        <dbReference type="ChEBI" id="CHEBI:57540"/>
    </ligand>
</feature>
<keyword evidence="9 12" id="KW-0520">NAD</keyword>
<feature type="binding site" evidence="12 16">
    <location>
        <position position="233"/>
    </location>
    <ligand>
        <name>substrate</name>
    </ligand>
</feature>
<feature type="binding site" evidence="12 16">
    <location>
        <position position="258"/>
    </location>
    <ligand>
        <name>substrate</name>
    </ligand>
</feature>
<evidence type="ECO:0000256" key="6">
    <source>
        <dbReference type="ARBA" id="ARBA00022723"/>
    </source>
</evidence>
<feature type="binding site" evidence="12 16">
    <location>
        <position position="410"/>
    </location>
    <ligand>
        <name>substrate</name>
    </ligand>
</feature>
<dbReference type="EC" id="1.1.1.23" evidence="4 12"/>
<evidence type="ECO:0000256" key="14">
    <source>
        <dbReference type="PIRSR" id="PIRSR000099-1"/>
    </source>
</evidence>
<comment type="catalytic activity">
    <reaction evidence="11 12">
        <text>L-histidinol + 2 NAD(+) + H2O = L-histidine + 2 NADH + 3 H(+)</text>
        <dbReference type="Rhea" id="RHEA:20641"/>
        <dbReference type="ChEBI" id="CHEBI:15377"/>
        <dbReference type="ChEBI" id="CHEBI:15378"/>
        <dbReference type="ChEBI" id="CHEBI:57540"/>
        <dbReference type="ChEBI" id="CHEBI:57595"/>
        <dbReference type="ChEBI" id="CHEBI:57699"/>
        <dbReference type="ChEBI" id="CHEBI:57945"/>
        <dbReference type="EC" id="1.1.1.23"/>
    </reaction>
</comment>
<evidence type="ECO:0000256" key="18">
    <source>
        <dbReference type="RuleBase" id="RU004175"/>
    </source>
</evidence>
<feature type="binding site" evidence="12 16">
    <location>
        <position position="356"/>
    </location>
    <ligand>
        <name>substrate</name>
    </ligand>
</feature>
<dbReference type="PANTHER" id="PTHR21256:SF2">
    <property type="entry name" value="HISTIDINE BIOSYNTHESIS TRIFUNCTIONAL PROTEIN"/>
    <property type="match status" value="1"/>
</dbReference>
<evidence type="ECO:0000256" key="16">
    <source>
        <dbReference type="PIRSR" id="PIRSR000099-3"/>
    </source>
</evidence>
<evidence type="ECO:0000313" key="19">
    <source>
        <dbReference type="EMBL" id="MCG2418840.1"/>
    </source>
</evidence>
<dbReference type="GO" id="GO:0005829">
    <property type="term" value="C:cytosol"/>
    <property type="evidence" value="ECO:0007669"/>
    <property type="project" value="TreeGrafter"/>
</dbReference>
<protein>
    <recommendedName>
        <fullName evidence="4 12">Histidinol dehydrogenase</fullName>
        <shortName evidence="12">HDH</shortName>
        <ecNumber evidence="4 12">1.1.1.23</ecNumber>
    </recommendedName>
</protein>
<evidence type="ECO:0000256" key="1">
    <source>
        <dbReference type="ARBA" id="ARBA00003850"/>
    </source>
</evidence>
<feature type="active site" description="Proton acceptor" evidence="12 14">
    <location>
        <position position="323"/>
    </location>
</feature>
<comment type="cofactor">
    <cofactor evidence="12 17">
        <name>Zn(2+)</name>
        <dbReference type="ChEBI" id="CHEBI:29105"/>
    </cofactor>
    <text evidence="12 17">Binds 1 zinc ion per subunit.</text>
</comment>
<dbReference type="CDD" id="cd06572">
    <property type="entry name" value="Histidinol_dh"/>
    <property type="match status" value="1"/>
</dbReference>
<dbReference type="Proteomes" id="UP001139461">
    <property type="component" value="Unassembled WGS sequence"/>
</dbReference>
<dbReference type="GO" id="GO:0051287">
    <property type="term" value="F:NAD binding"/>
    <property type="evidence" value="ECO:0007669"/>
    <property type="project" value="InterPro"/>
</dbReference>
<dbReference type="InterPro" id="IPR016161">
    <property type="entry name" value="Ald_DH/histidinol_DH"/>
</dbReference>
<comment type="caution">
    <text evidence="19">The sequence shown here is derived from an EMBL/GenBank/DDBJ whole genome shotgun (WGS) entry which is preliminary data.</text>
</comment>
<comment type="similarity">
    <text evidence="3 12 13 18">Belongs to the histidinol dehydrogenase family.</text>
</comment>
<dbReference type="GO" id="GO:0000105">
    <property type="term" value="P:L-histidine biosynthetic process"/>
    <property type="evidence" value="ECO:0007669"/>
    <property type="project" value="UniProtKB-UniRule"/>
</dbReference>